<name>A0A1H6HNP8_MAGFU</name>
<dbReference type="Pfam" id="PF00155">
    <property type="entry name" value="Aminotran_1_2"/>
    <property type="match status" value="1"/>
</dbReference>
<proteinExistence type="inferred from homology"/>
<organism evidence="9 10">
    <name type="scientific">Magnetospirillum fulvum</name>
    <name type="common">Rhodospirillum fulvum</name>
    <dbReference type="NCBI Taxonomy" id="1082"/>
    <lineage>
        <taxon>Bacteria</taxon>
        <taxon>Pseudomonadati</taxon>
        <taxon>Pseudomonadota</taxon>
        <taxon>Alphaproteobacteria</taxon>
        <taxon>Rhodospirillales</taxon>
        <taxon>Rhodospirillaceae</taxon>
        <taxon>Magnetospirillum</taxon>
    </lineage>
</organism>
<protein>
    <recommendedName>
        <fullName evidence="7">Aminotransferase</fullName>
        <ecNumber evidence="7">2.6.1.-</ecNumber>
    </recommendedName>
</protein>
<dbReference type="Gene3D" id="3.40.640.10">
    <property type="entry name" value="Type I PLP-dependent aspartate aminotransferase-like (Major domain)"/>
    <property type="match status" value="1"/>
</dbReference>
<evidence type="ECO:0000256" key="5">
    <source>
        <dbReference type="ARBA" id="ARBA00022898"/>
    </source>
</evidence>
<evidence type="ECO:0000313" key="10">
    <source>
        <dbReference type="Proteomes" id="UP000182983"/>
    </source>
</evidence>
<evidence type="ECO:0000256" key="4">
    <source>
        <dbReference type="ARBA" id="ARBA00022679"/>
    </source>
</evidence>
<sequence>MAFKVAERGAIAPFIVMDVMREATRREALGESVLHLEVGQPSGQAPAGVRAAAARALDRLPLGYTVANGLDSLRERIARHYAHAYSVAVRPEQIVVTTGSSAGFLLAFLAAFAPGDRVAVAAPGYPAYRNILKAVGITCVDVPVGPDSRWQLTARVLEGLDQPLDGVIVASPANPTGSMLSAHEVAELAMWCELHDIRLISDEIYHGLTYGRAAATAAGMKAAPHTVVVNSFSKYYAMTGWRLGWLVVPDDLSRAVECLQQNLFISPPTLSQIAAEAAFDCLDELEARVAVYRANRDLLLNELPSAGFDKLAAADGAFYLYADLSDRTDDSALFCARMLAETGIATTPGTDFDPVRGRRALRFSYAGSTADMAEAARRLKAWRGV</sequence>
<dbReference type="InterPro" id="IPR050596">
    <property type="entry name" value="AspAT/PAT-like"/>
</dbReference>
<comment type="catalytic activity">
    <reaction evidence="6">
        <text>L-aspartate + 2-oxoglutarate = oxaloacetate + L-glutamate</text>
        <dbReference type="Rhea" id="RHEA:21824"/>
        <dbReference type="ChEBI" id="CHEBI:16452"/>
        <dbReference type="ChEBI" id="CHEBI:16810"/>
        <dbReference type="ChEBI" id="CHEBI:29985"/>
        <dbReference type="ChEBI" id="CHEBI:29991"/>
        <dbReference type="EC" id="2.6.1.1"/>
    </reaction>
</comment>
<dbReference type="EC" id="2.6.1.-" evidence="7"/>
<comment type="similarity">
    <text evidence="2 7">Belongs to the class-I pyridoxal-phosphate-dependent aminotransferase family.</text>
</comment>
<accession>A0A1H6HNP8</accession>
<dbReference type="EMBL" id="FNWO01000006">
    <property type="protein sequence ID" value="SEH35805.1"/>
    <property type="molecule type" value="Genomic_DNA"/>
</dbReference>
<evidence type="ECO:0000256" key="7">
    <source>
        <dbReference type="RuleBase" id="RU000481"/>
    </source>
</evidence>
<dbReference type="PANTHER" id="PTHR46383">
    <property type="entry name" value="ASPARTATE AMINOTRANSFERASE"/>
    <property type="match status" value="1"/>
</dbReference>
<evidence type="ECO:0000256" key="6">
    <source>
        <dbReference type="ARBA" id="ARBA00049185"/>
    </source>
</evidence>
<dbReference type="InterPro" id="IPR015424">
    <property type="entry name" value="PyrdxlP-dep_Trfase"/>
</dbReference>
<dbReference type="AlphaFoldDB" id="A0A1H6HNP8"/>
<dbReference type="GO" id="GO:0030170">
    <property type="term" value="F:pyridoxal phosphate binding"/>
    <property type="evidence" value="ECO:0007669"/>
    <property type="project" value="InterPro"/>
</dbReference>
<comment type="cofactor">
    <cofactor evidence="1 7">
        <name>pyridoxal 5'-phosphate</name>
        <dbReference type="ChEBI" id="CHEBI:597326"/>
    </cofactor>
</comment>
<feature type="domain" description="Aminotransferase class I/classII large" evidence="8">
    <location>
        <begin position="33"/>
        <end position="379"/>
    </location>
</feature>
<keyword evidence="5" id="KW-0663">Pyridoxal phosphate</keyword>
<evidence type="ECO:0000313" key="9">
    <source>
        <dbReference type="EMBL" id="SEH35805.1"/>
    </source>
</evidence>
<dbReference type="InterPro" id="IPR015421">
    <property type="entry name" value="PyrdxlP-dep_Trfase_major"/>
</dbReference>
<keyword evidence="3 7" id="KW-0032">Aminotransferase</keyword>
<keyword evidence="4 7" id="KW-0808">Transferase</keyword>
<evidence type="ECO:0000256" key="3">
    <source>
        <dbReference type="ARBA" id="ARBA00022576"/>
    </source>
</evidence>
<dbReference type="CDD" id="cd00609">
    <property type="entry name" value="AAT_like"/>
    <property type="match status" value="1"/>
</dbReference>
<dbReference type="Proteomes" id="UP000182983">
    <property type="component" value="Unassembled WGS sequence"/>
</dbReference>
<dbReference type="InterPro" id="IPR004839">
    <property type="entry name" value="Aminotransferase_I/II_large"/>
</dbReference>
<dbReference type="PANTHER" id="PTHR46383:SF2">
    <property type="entry name" value="AMINOTRANSFERASE"/>
    <property type="match status" value="1"/>
</dbReference>
<dbReference type="SUPFAM" id="SSF53383">
    <property type="entry name" value="PLP-dependent transferases"/>
    <property type="match status" value="1"/>
</dbReference>
<keyword evidence="10" id="KW-1185">Reference proteome</keyword>
<dbReference type="OrthoDB" id="9804407at2"/>
<dbReference type="PROSITE" id="PS00105">
    <property type="entry name" value="AA_TRANSFER_CLASS_1"/>
    <property type="match status" value="1"/>
</dbReference>
<gene>
    <name evidence="9" type="ORF">SAMN04244559_01849</name>
</gene>
<dbReference type="InterPro" id="IPR004838">
    <property type="entry name" value="NHTrfase_class1_PyrdxlP-BS"/>
</dbReference>
<dbReference type="GO" id="GO:0004069">
    <property type="term" value="F:L-aspartate:2-oxoglutarate aminotransferase activity"/>
    <property type="evidence" value="ECO:0007669"/>
    <property type="project" value="UniProtKB-EC"/>
</dbReference>
<reference evidence="10" key="1">
    <citation type="submission" date="2016-10" db="EMBL/GenBank/DDBJ databases">
        <authorList>
            <person name="Varghese N."/>
            <person name="Submissions S."/>
        </authorList>
    </citation>
    <scope>NUCLEOTIDE SEQUENCE [LARGE SCALE GENOMIC DNA]</scope>
    <source>
        <strain evidence="10">DSM 13234</strain>
    </source>
</reference>
<evidence type="ECO:0000256" key="1">
    <source>
        <dbReference type="ARBA" id="ARBA00001933"/>
    </source>
</evidence>
<dbReference type="GO" id="GO:0006520">
    <property type="term" value="P:amino acid metabolic process"/>
    <property type="evidence" value="ECO:0007669"/>
    <property type="project" value="InterPro"/>
</dbReference>
<evidence type="ECO:0000259" key="8">
    <source>
        <dbReference type="Pfam" id="PF00155"/>
    </source>
</evidence>
<evidence type="ECO:0000256" key="2">
    <source>
        <dbReference type="ARBA" id="ARBA00007441"/>
    </source>
</evidence>
<dbReference type="RefSeq" id="WP_074767813.1">
    <property type="nucleotide sequence ID" value="NZ_FNWO01000006.1"/>
</dbReference>